<reference evidence="2" key="1">
    <citation type="submission" date="2023-06" db="EMBL/GenBank/DDBJ databases">
        <title>Genome-scale phylogeny and comparative genomics of the fungal order Sordariales.</title>
        <authorList>
            <consortium name="Lawrence Berkeley National Laboratory"/>
            <person name="Hensen N."/>
            <person name="Bonometti L."/>
            <person name="Westerberg I."/>
            <person name="Brannstrom I.O."/>
            <person name="Guillou S."/>
            <person name="Cros-Aarteil S."/>
            <person name="Calhoun S."/>
            <person name="Haridas S."/>
            <person name="Kuo A."/>
            <person name="Mondo S."/>
            <person name="Pangilinan J."/>
            <person name="Riley R."/>
            <person name="Labutti K."/>
            <person name="Andreopoulos B."/>
            <person name="Lipzen A."/>
            <person name="Chen C."/>
            <person name="Yanf M."/>
            <person name="Daum C."/>
            <person name="Ng V."/>
            <person name="Clum A."/>
            <person name="Steindorff A."/>
            <person name="Ohm R."/>
            <person name="Martin F."/>
            <person name="Silar P."/>
            <person name="Natvig D."/>
            <person name="Lalanne C."/>
            <person name="Gautier V."/>
            <person name="Ament-Velasquez S.L."/>
            <person name="Kruys A."/>
            <person name="Hutchinson M.I."/>
            <person name="Powell A.J."/>
            <person name="Barry K."/>
            <person name="Miller A.N."/>
            <person name="Grigoriev I.V."/>
            <person name="Debuchy R."/>
            <person name="Gladieux P."/>
            <person name="Thoren M.H."/>
            <person name="Johannesson H."/>
        </authorList>
    </citation>
    <scope>NUCLEOTIDE SEQUENCE</scope>
    <source>
        <strain evidence="2">SMH2532-1</strain>
    </source>
</reference>
<protein>
    <submittedName>
        <fullName evidence="2">Uncharacterized protein</fullName>
    </submittedName>
</protein>
<name>A0AA40CXP5_9PEZI</name>
<evidence type="ECO:0000313" key="3">
    <source>
        <dbReference type="Proteomes" id="UP001174936"/>
    </source>
</evidence>
<proteinExistence type="predicted"/>
<accession>A0AA40CXP5</accession>
<feature type="compositionally biased region" description="Polar residues" evidence="1">
    <location>
        <begin position="409"/>
        <end position="421"/>
    </location>
</feature>
<sequence length="463" mass="50909">MDEAARSSQEKQPDAVTNPCAEPRPKQERQAAPAATPRKRQIDDSDVEPQPKRARLTRKKLTRKNLAEFNKMGKKKASDPTDDSGSTKTKSTSTTSTGFADKARKNGILPPRSSKPPTNLDEIHRRHAKSRETASPPESAYNDYADRVEGAENEATLVVEVSGELLKKYPKGYKRAFNKAFTNLPKDAGFNNGLSAPQPDFVEGLEKEEYRPFPVDEYLDSAALHSDNPYSVTLPQIAGEWKGPDGSMKEAELQSSYDGAALVHARAQALAYMGKEDPPGHAEITTFTTDGTNLNLYAHYATPADATPAEDDEDALEYHQYLISSANLTGTYQGHKDGRKSLRNAQDHAKTQSEQLRDQLKQHWKKNRNQPDSRHHARNNAGADNIDARTGIQLRPDPNVPASLPNPSPQVTQDASTTVSQPAPVPDPPPSARIAPAKAPRIRIELTTCWRRAMLVDGSRSSP</sequence>
<dbReference type="Proteomes" id="UP001174936">
    <property type="component" value="Unassembled WGS sequence"/>
</dbReference>
<evidence type="ECO:0000313" key="2">
    <source>
        <dbReference type="EMBL" id="KAK0655385.1"/>
    </source>
</evidence>
<comment type="caution">
    <text evidence="2">The sequence shown here is derived from an EMBL/GenBank/DDBJ whole genome shotgun (WGS) entry which is preliminary data.</text>
</comment>
<feature type="compositionally biased region" description="Low complexity" evidence="1">
    <location>
        <begin position="83"/>
        <end position="98"/>
    </location>
</feature>
<evidence type="ECO:0000256" key="1">
    <source>
        <dbReference type="SAM" id="MobiDB-lite"/>
    </source>
</evidence>
<dbReference type="AlphaFoldDB" id="A0AA40CXP5"/>
<dbReference type="EMBL" id="JAULSV010000001">
    <property type="protein sequence ID" value="KAK0655385.1"/>
    <property type="molecule type" value="Genomic_DNA"/>
</dbReference>
<feature type="compositionally biased region" description="Basic and acidic residues" evidence="1">
    <location>
        <begin position="1"/>
        <end position="13"/>
    </location>
</feature>
<feature type="compositionally biased region" description="Basic and acidic residues" evidence="1">
    <location>
        <begin position="334"/>
        <end position="361"/>
    </location>
</feature>
<gene>
    <name evidence="2" type="ORF">B0T16DRAFT_10295</name>
</gene>
<feature type="region of interest" description="Disordered" evidence="1">
    <location>
        <begin position="330"/>
        <end position="439"/>
    </location>
</feature>
<keyword evidence="3" id="KW-1185">Reference proteome</keyword>
<organism evidence="2 3">
    <name type="scientific">Cercophora newfieldiana</name>
    <dbReference type="NCBI Taxonomy" id="92897"/>
    <lineage>
        <taxon>Eukaryota</taxon>
        <taxon>Fungi</taxon>
        <taxon>Dikarya</taxon>
        <taxon>Ascomycota</taxon>
        <taxon>Pezizomycotina</taxon>
        <taxon>Sordariomycetes</taxon>
        <taxon>Sordariomycetidae</taxon>
        <taxon>Sordariales</taxon>
        <taxon>Lasiosphaeriaceae</taxon>
        <taxon>Cercophora</taxon>
    </lineage>
</organism>
<feature type="region of interest" description="Disordered" evidence="1">
    <location>
        <begin position="1"/>
        <end position="145"/>
    </location>
</feature>
<feature type="compositionally biased region" description="Basic residues" evidence="1">
    <location>
        <begin position="52"/>
        <end position="63"/>
    </location>
</feature>